<dbReference type="OrthoDB" id="416344at2759"/>
<dbReference type="PANTHER" id="PTHR42776:SF4">
    <property type="entry name" value="ACYLAMINO-ACID-RELEASING ENZYME"/>
    <property type="match status" value="1"/>
</dbReference>
<organism evidence="10 11">
    <name type="scientific">Nezara viridula</name>
    <name type="common">Southern green stink bug</name>
    <name type="synonym">Cimex viridulus</name>
    <dbReference type="NCBI Taxonomy" id="85310"/>
    <lineage>
        <taxon>Eukaryota</taxon>
        <taxon>Metazoa</taxon>
        <taxon>Ecdysozoa</taxon>
        <taxon>Arthropoda</taxon>
        <taxon>Hexapoda</taxon>
        <taxon>Insecta</taxon>
        <taxon>Pterygota</taxon>
        <taxon>Neoptera</taxon>
        <taxon>Paraneoptera</taxon>
        <taxon>Hemiptera</taxon>
        <taxon>Heteroptera</taxon>
        <taxon>Panheteroptera</taxon>
        <taxon>Pentatomomorpha</taxon>
        <taxon>Pentatomoidea</taxon>
        <taxon>Pentatomidae</taxon>
        <taxon>Pentatominae</taxon>
        <taxon>Nezara</taxon>
    </lineage>
</organism>
<keyword evidence="6" id="KW-0963">Cytoplasm</keyword>
<evidence type="ECO:0000256" key="4">
    <source>
        <dbReference type="ARBA" id="ARBA00011881"/>
    </source>
</evidence>
<proteinExistence type="inferred from homology"/>
<keyword evidence="7" id="KW-0378">Hydrolase</keyword>
<evidence type="ECO:0000313" key="11">
    <source>
        <dbReference type="Proteomes" id="UP001152798"/>
    </source>
</evidence>
<evidence type="ECO:0000313" key="10">
    <source>
        <dbReference type="EMBL" id="CAH1398411.1"/>
    </source>
</evidence>
<evidence type="ECO:0000256" key="1">
    <source>
        <dbReference type="ARBA" id="ARBA00000721"/>
    </source>
</evidence>
<protein>
    <recommendedName>
        <fullName evidence="5">acylaminoacyl-peptidase</fullName>
        <ecNumber evidence="5">3.4.19.1</ecNumber>
    </recommendedName>
</protein>
<dbReference type="EC" id="3.4.19.1" evidence="5"/>
<evidence type="ECO:0000256" key="7">
    <source>
        <dbReference type="ARBA" id="ARBA00022801"/>
    </source>
</evidence>
<dbReference type="Gene3D" id="3.40.50.1820">
    <property type="entry name" value="alpha/beta hydrolase"/>
    <property type="match status" value="1"/>
</dbReference>
<sequence length="706" mass="78264">MPKQMDKIITVYKNVIQKSSSPVSGYILNSTEPSILVKSSWSQRNIERKIAVRSELTQFVNYETKEIQTLTSTDISSELLTSYSPSGLYRALFREIPASGKTPKKQHLEVWKKNILWKLFDLTSFDLHGDVNTDSEFSSFQWSSCETKILYVAEKKVPKAEPFLPAKLSGKNDEDTKKGCEYEFVEDWGEQLVGKCSPVLCICDLEQELISIAAGCPEDHSLGQAVWAPDGGIVAVAWSNLPWRIGLIFCTNRLSWIVHIKPDGSYSKLSGDKLAVRSPKFSPDKSSLVWLEREVGGPHHACHRLICYDWTTQKSSVVVDIVKESITTADGQQFYGIYSQSLPSRCWLPDNKTLVLNTIQRASLKPYLVDIVNKTIKAISDDSDDSFNLGFLDIYKDLVLCYRSSLDTPPSLLLGKLSSTGVIDWLTLLEQEPIVSGFKTGVLRLDADCEAESVSKFSALYMIPKDDADAPLVLWSHGGPHSAFTNGFSILANFLASLGFGIVMPNYRGSVGAGQASVDFLLGKVGKTDVRDSQQAAETVLKMFAGQLSSNKCLLFGGSHGGFLSLHLAGQYPSFYKSLSVRNPVLDLPTAFAMSDIQDWAVIEGGFSFEPTLQMNANMFEVMMSQSPISVISSVTAPVLLLLGKKDLRVPAYQGFSYFRQLKARGVKTRALVYDDNHSLSQVPHEVDVEINSVLWFLESIEHTVE</sequence>
<reference evidence="10" key="1">
    <citation type="submission" date="2022-01" db="EMBL/GenBank/DDBJ databases">
        <authorList>
            <person name="King R."/>
        </authorList>
    </citation>
    <scope>NUCLEOTIDE SEQUENCE</scope>
</reference>
<dbReference type="PANTHER" id="PTHR42776">
    <property type="entry name" value="SERINE PEPTIDASE S9 FAMILY MEMBER"/>
    <property type="match status" value="1"/>
</dbReference>
<dbReference type="Pfam" id="PF19283">
    <property type="entry name" value="APEH_N"/>
    <property type="match status" value="1"/>
</dbReference>
<gene>
    <name evidence="10" type="ORF">NEZAVI_LOCUS8066</name>
</gene>
<evidence type="ECO:0000259" key="9">
    <source>
        <dbReference type="Pfam" id="PF19283"/>
    </source>
</evidence>
<dbReference type="Pfam" id="PF00326">
    <property type="entry name" value="Peptidase_S9"/>
    <property type="match status" value="1"/>
</dbReference>
<comment type="subunit">
    <text evidence="4">Homotetramer.</text>
</comment>
<feature type="domain" description="Peptidase S9 prolyl oligopeptidase catalytic" evidence="8">
    <location>
        <begin position="488"/>
        <end position="699"/>
    </location>
</feature>
<dbReference type="InterPro" id="IPR029058">
    <property type="entry name" value="AB_hydrolase_fold"/>
</dbReference>
<keyword evidence="11" id="KW-1185">Reference proteome</keyword>
<evidence type="ECO:0000259" key="8">
    <source>
        <dbReference type="Pfam" id="PF00326"/>
    </source>
</evidence>
<evidence type="ECO:0000256" key="5">
    <source>
        <dbReference type="ARBA" id="ARBA00012917"/>
    </source>
</evidence>
<evidence type="ECO:0000256" key="3">
    <source>
        <dbReference type="ARBA" id="ARBA00010040"/>
    </source>
</evidence>
<dbReference type="GO" id="GO:0008242">
    <property type="term" value="F:omega peptidase activity"/>
    <property type="evidence" value="ECO:0007669"/>
    <property type="project" value="UniProtKB-EC"/>
</dbReference>
<dbReference type="SUPFAM" id="SSF82171">
    <property type="entry name" value="DPP6 N-terminal domain-like"/>
    <property type="match status" value="1"/>
</dbReference>
<dbReference type="AlphaFoldDB" id="A0A9P0MPR4"/>
<feature type="domain" description="Acylamino-acid-releasing enzyme N-terminal" evidence="9">
    <location>
        <begin position="44"/>
        <end position="420"/>
    </location>
</feature>
<evidence type="ECO:0000256" key="6">
    <source>
        <dbReference type="ARBA" id="ARBA00022490"/>
    </source>
</evidence>
<dbReference type="Proteomes" id="UP001152798">
    <property type="component" value="Chromosome 4"/>
</dbReference>
<dbReference type="GO" id="GO:0006508">
    <property type="term" value="P:proteolysis"/>
    <property type="evidence" value="ECO:0007669"/>
    <property type="project" value="InterPro"/>
</dbReference>
<name>A0A9P0MPR4_NEZVI</name>
<evidence type="ECO:0000256" key="2">
    <source>
        <dbReference type="ARBA" id="ARBA00004496"/>
    </source>
</evidence>
<dbReference type="GO" id="GO:0004252">
    <property type="term" value="F:serine-type endopeptidase activity"/>
    <property type="evidence" value="ECO:0007669"/>
    <property type="project" value="TreeGrafter"/>
</dbReference>
<dbReference type="InterPro" id="IPR045550">
    <property type="entry name" value="AARE_N"/>
</dbReference>
<dbReference type="EMBL" id="OV725080">
    <property type="protein sequence ID" value="CAH1398411.1"/>
    <property type="molecule type" value="Genomic_DNA"/>
</dbReference>
<comment type="similarity">
    <text evidence="3">Belongs to the peptidase S9C family.</text>
</comment>
<dbReference type="SUPFAM" id="SSF53474">
    <property type="entry name" value="alpha/beta-Hydrolases"/>
    <property type="match status" value="1"/>
</dbReference>
<accession>A0A9P0MPR4</accession>
<comment type="catalytic activity">
    <reaction evidence="1">
        <text>Cleavage of an N-acetyl or N-formyl amino acid from the N-terminus of a polypeptide.</text>
        <dbReference type="EC" id="3.4.19.1"/>
    </reaction>
</comment>
<dbReference type="InterPro" id="IPR001375">
    <property type="entry name" value="Peptidase_S9_cat"/>
</dbReference>
<dbReference type="GO" id="GO:0005737">
    <property type="term" value="C:cytoplasm"/>
    <property type="evidence" value="ECO:0007669"/>
    <property type="project" value="UniProtKB-SubCell"/>
</dbReference>
<comment type="subcellular location">
    <subcellularLocation>
        <location evidence="2">Cytoplasm</location>
    </subcellularLocation>
</comment>